<proteinExistence type="predicted"/>
<protein>
    <recommendedName>
        <fullName evidence="4">Macroglobulin domain-containing protein</fullName>
    </recommendedName>
</protein>
<dbReference type="Proteomes" id="UP000245762">
    <property type="component" value="Unassembled WGS sequence"/>
</dbReference>
<sequence>MKKLTITIILLALVSLGLKAQSATNAKITNIPQESVYLHYNESFLFSGEHLLYKFYSLDNVNRKLSSISKMGYVALVDKDGNTVFKHKVRLTGGTGYGNFFVPTSVPTGSYRLLGYSEWMKNFGKEHYFQSDIHIVNPYQTTPESYLEKPVDSLLPIVSNKSTLVPLNTNVAEVNSAFVSLSIDKPTAGKRERVLLNISGIDDAANNGSYAISVRKIDSFTAPAQIPSEMFYKKFLKKGSTGVKAGNNAKIPELRGETITGVIVNKETKLPVKDLRVSLSLPGDMYLFKVANTDSEGRFRFILNREYDNASAAIQVLSSDWDLYEVNMDDEIIDAKGMEFADFVLTKGMKDYMLEKSIQNQIENAFQEVKADSIVPADHEQPFYRKFATVYDLDDYTRFNSIQETIVEVVDQVAIRKLDNGDQVFEVRPEIGYTDASLLPMVFVDGLFIKRHQDFMDYSAKKIKTISFARDKVILGSQLFQGIISFKTIEGGFYDDFYTPHIVNVELFKPQSKKEYFTQVYDEKGNQDRIPDFRHQLLWVPNLDISGGEKEIMFYTSDVAGEYELVLEGFTSTGKPVSIKKQIVVN</sequence>
<dbReference type="EMBL" id="QGEG01000002">
    <property type="protein sequence ID" value="PWL38750.1"/>
    <property type="molecule type" value="Genomic_DNA"/>
</dbReference>
<keyword evidence="3" id="KW-1185">Reference proteome</keyword>
<dbReference type="AlphaFoldDB" id="A0A316LF86"/>
<accession>A0A316LF86</accession>
<reference evidence="2 3" key="1">
    <citation type="submission" date="2018-05" db="EMBL/GenBank/DDBJ databases">
        <title>Complete genome sequence of Flagellimonas aquimarina ECD12 isolated from seaweed Ecklonia cava.</title>
        <authorList>
            <person name="Choi S."/>
            <person name="Seong C."/>
        </authorList>
    </citation>
    <scope>NUCLEOTIDE SEQUENCE [LARGE SCALE GENOMIC DNA]</scope>
    <source>
        <strain evidence="2 3">ECD12</strain>
    </source>
</reference>
<dbReference type="OrthoDB" id="679547at2"/>
<evidence type="ECO:0000313" key="2">
    <source>
        <dbReference type="EMBL" id="PWL38750.1"/>
    </source>
</evidence>
<gene>
    <name evidence="2" type="ORF">DKG77_10920</name>
</gene>
<keyword evidence="1" id="KW-0732">Signal</keyword>
<feature type="signal peptide" evidence="1">
    <location>
        <begin position="1"/>
        <end position="20"/>
    </location>
</feature>
<evidence type="ECO:0000256" key="1">
    <source>
        <dbReference type="SAM" id="SignalP"/>
    </source>
</evidence>
<organism evidence="2 3">
    <name type="scientific">Flagellimonas aquimarina</name>
    <dbReference type="NCBI Taxonomy" id="2201895"/>
    <lineage>
        <taxon>Bacteria</taxon>
        <taxon>Pseudomonadati</taxon>
        <taxon>Bacteroidota</taxon>
        <taxon>Flavobacteriia</taxon>
        <taxon>Flavobacteriales</taxon>
        <taxon>Flavobacteriaceae</taxon>
        <taxon>Flagellimonas</taxon>
    </lineage>
</organism>
<evidence type="ECO:0008006" key="4">
    <source>
        <dbReference type="Google" id="ProtNLM"/>
    </source>
</evidence>
<feature type="chain" id="PRO_5016255148" description="Macroglobulin domain-containing protein" evidence="1">
    <location>
        <begin position="21"/>
        <end position="586"/>
    </location>
</feature>
<evidence type="ECO:0000313" key="3">
    <source>
        <dbReference type="Proteomes" id="UP000245762"/>
    </source>
</evidence>
<comment type="caution">
    <text evidence="2">The sequence shown here is derived from an EMBL/GenBank/DDBJ whole genome shotgun (WGS) entry which is preliminary data.</text>
</comment>
<dbReference type="RefSeq" id="WP_109662928.1">
    <property type="nucleotide sequence ID" value="NZ_QGEG01000002.1"/>
</dbReference>
<name>A0A316LF86_9FLAO</name>